<dbReference type="Gene3D" id="3.40.50.300">
    <property type="entry name" value="P-loop containing nucleotide triphosphate hydrolases"/>
    <property type="match status" value="1"/>
</dbReference>
<dbReference type="Pfam" id="PF17910">
    <property type="entry name" value="FeoB_Cyto"/>
    <property type="match status" value="1"/>
</dbReference>
<comment type="caution">
    <text evidence="15">Lacks conserved residue(s) required for the propagation of feature annotation.</text>
</comment>
<evidence type="ECO:0000256" key="2">
    <source>
        <dbReference type="ARBA" id="ARBA00004651"/>
    </source>
</evidence>
<gene>
    <name evidence="17" type="primary">feoB</name>
    <name evidence="17" type="ORF">ACKQTC_01040</name>
</gene>
<feature type="transmembrane region" description="Helical" evidence="15">
    <location>
        <begin position="281"/>
        <end position="302"/>
    </location>
</feature>
<accession>A0ABW9GWA5</accession>
<dbReference type="PANTHER" id="PTHR43185">
    <property type="entry name" value="FERROUS IRON TRANSPORT PROTEIN B"/>
    <property type="match status" value="1"/>
</dbReference>
<evidence type="ECO:0000256" key="8">
    <source>
        <dbReference type="ARBA" id="ARBA00022989"/>
    </source>
</evidence>
<keyword evidence="5 15" id="KW-0410">Iron transport</keyword>
<comment type="function">
    <text evidence="1 15">Probable transporter of a GTP-driven Fe(2+) uptake system.</text>
</comment>
<evidence type="ECO:0000256" key="10">
    <source>
        <dbReference type="ARBA" id="ARBA00023065"/>
    </source>
</evidence>
<evidence type="ECO:0000256" key="11">
    <source>
        <dbReference type="ARBA" id="ARBA00023134"/>
    </source>
</evidence>
<feature type="transmembrane region" description="Helical" evidence="15">
    <location>
        <begin position="609"/>
        <end position="631"/>
    </location>
</feature>
<dbReference type="Pfam" id="PF02421">
    <property type="entry name" value="FeoB_N"/>
    <property type="match status" value="1"/>
</dbReference>
<feature type="transmembrane region" description="Helical" evidence="15">
    <location>
        <begin position="421"/>
        <end position="445"/>
    </location>
</feature>
<dbReference type="Gene3D" id="1.10.287.1770">
    <property type="match status" value="1"/>
</dbReference>
<comment type="subcellular location">
    <subcellularLocation>
        <location evidence="2 15">Cell membrane</location>
        <topology evidence="2 15">Multi-pass membrane protein</topology>
    </subcellularLocation>
</comment>
<evidence type="ECO:0000256" key="13">
    <source>
        <dbReference type="ARBA" id="ARBA00031200"/>
    </source>
</evidence>
<feature type="transmembrane region" description="Helical" evidence="15">
    <location>
        <begin position="391"/>
        <end position="409"/>
    </location>
</feature>
<dbReference type="InterPro" id="IPR041069">
    <property type="entry name" value="FeoB_Cyto"/>
</dbReference>
<comment type="similarity">
    <text evidence="15">Belongs to the TRAFAC class TrmE-Era-EngA-EngB-Septin-like GTPase superfamily. FeoB GTPase (TC 9.A.8) family.</text>
</comment>
<dbReference type="PROSITE" id="PS51711">
    <property type="entry name" value="G_FEOB"/>
    <property type="match status" value="1"/>
</dbReference>
<evidence type="ECO:0000313" key="17">
    <source>
        <dbReference type="EMBL" id="MFM9412963.1"/>
    </source>
</evidence>
<feature type="transmembrane region" description="Helical" evidence="15">
    <location>
        <begin position="643"/>
        <end position="665"/>
    </location>
</feature>
<dbReference type="SUPFAM" id="SSF52540">
    <property type="entry name" value="P-loop containing nucleoside triphosphate hydrolases"/>
    <property type="match status" value="1"/>
</dbReference>
<dbReference type="InterPro" id="IPR050860">
    <property type="entry name" value="FeoB_GTPase"/>
</dbReference>
<dbReference type="InterPro" id="IPR003373">
    <property type="entry name" value="Fe2_transport_prot-B"/>
</dbReference>
<dbReference type="Proteomes" id="UP001631949">
    <property type="component" value="Unassembled WGS sequence"/>
</dbReference>
<evidence type="ECO:0000256" key="12">
    <source>
        <dbReference type="ARBA" id="ARBA00023136"/>
    </source>
</evidence>
<dbReference type="InterPro" id="IPR011640">
    <property type="entry name" value="Fe2_transport_prot_B_C"/>
</dbReference>
<dbReference type="EMBL" id="JBJUVG010000001">
    <property type="protein sequence ID" value="MFM9412963.1"/>
    <property type="molecule type" value="Genomic_DNA"/>
</dbReference>
<evidence type="ECO:0000256" key="1">
    <source>
        <dbReference type="ARBA" id="ARBA00003926"/>
    </source>
</evidence>
<dbReference type="Pfam" id="PF07670">
    <property type="entry name" value="Gate"/>
    <property type="match status" value="2"/>
</dbReference>
<dbReference type="Pfam" id="PF07664">
    <property type="entry name" value="FeoB_C"/>
    <property type="match status" value="1"/>
</dbReference>
<dbReference type="PRINTS" id="PR00326">
    <property type="entry name" value="GTP1OBG"/>
</dbReference>
<evidence type="ECO:0000256" key="15">
    <source>
        <dbReference type="RuleBase" id="RU362098"/>
    </source>
</evidence>
<dbReference type="NCBIfam" id="TIGR00231">
    <property type="entry name" value="small_GTP"/>
    <property type="match status" value="1"/>
</dbReference>
<feature type="domain" description="FeoB-type G" evidence="16">
    <location>
        <begin position="1"/>
        <end position="163"/>
    </location>
</feature>
<sequence length="670" mass="73941">MLTIALAGNPNSGKTSLFNALTGAKQHVGNWPGVTVEQKTGQLKRHNDVEIVDLPGIYSLSPYSPEEVVSRNYIINEHPDVLVNIIDATNLERNLYLTTQLLETGAPCVLALNMMDLVRKRGINIDPKKLSQAFGGVPVVEISALENTGIDQLVETVLATAKKEEYKDRSFKYSPAIEEVLNKIEDLAGLTGPSARYYAIKFFENDEKIDQDYPLAPAIRQEIRGLVDRLEEAEDNDAETLISNGRYDYISHFIHGVMERPHQKDKLSTSDKIDAIVTNRILALPIFALVIYAVYFVSIQTIGGWSQDWVGDGFGALAEWVNGQLSGLGVNDQLIALICDGIIGGVGAVLTFVPQLMILYFFLSFLEGCGYMSRIAFIMDRIFRRFGLSGKSFIPFLMATGCGVPAIMSTRTIENERDRRMTIMVTTFMPCGAKLPVIALFAGAFFPDNSFIAPACYFLGIAAIIISCMILKATSLFKGDPAPFIIELPEYRMPKFINLIFMMWEKAKVFIYKAGTIIFICVVVIWFLSSYNFHLQAVDTDQSILATLGGFVAPIFAPLGWGTWQATAGAVSGLVAKENLVSTLGVLFSHIEEADETSAPLLQQVAQHFTPAAGLSYLVFNLLCAPCFAAIGAIKREMMSSKWTLIAIAYQTIFAYVIALLVYQIGRFFL</sequence>
<dbReference type="CDD" id="cd01879">
    <property type="entry name" value="FeoB"/>
    <property type="match status" value="1"/>
</dbReference>
<dbReference type="InterPro" id="IPR011642">
    <property type="entry name" value="Gate_dom"/>
</dbReference>
<dbReference type="PANTHER" id="PTHR43185:SF1">
    <property type="entry name" value="FE(2+) TRANSPORTER FEOB"/>
    <property type="match status" value="1"/>
</dbReference>
<feature type="transmembrane region" description="Helical" evidence="15">
    <location>
        <begin position="451"/>
        <end position="471"/>
    </location>
</feature>
<evidence type="ECO:0000256" key="5">
    <source>
        <dbReference type="ARBA" id="ARBA00022496"/>
    </source>
</evidence>
<evidence type="ECO:0000313" key="18">
    <source>
        <dbReference type="Proteomes" id="UP001631949"/>
    </source>
</evidence>
<evidence type="ECO:0000256" key="7">
    <source>
        <dbReference type="ARBA" id="ARBA00022741"/>
    </source>
</evidence>
<keyword evidence="8 15" id="KW-1133">Transmembrane helix</keyword>
<dbReference type="RefSeq" id="WP_408976581.1">
    <property type="nucleotide sequence ID" value="NZ_JBJUVG010000001.1"/>
</dbReference>
<keyword evidence="12 15" id="KW-0472">Membrane</keyword>
<keyword evidence="18" id="KW-1185">Reference proteome</keyword>
<dbReference type="InterPro" id="IPR027417">
    <property type="entry name" value="P-loop_NTPase"/>
</dbReference>
<dbReference type="InterPro" id="IPR030389">
    <property type="entry name" value="G_FEOB_dom"/>
</dbReference>
<keyword evidence="4" id="KW-1003">Cell membrane</keyword>
<comment type="caution">
    <text evidence="17">The sequence shown here is derived from an EMBL/GenBank/DDBJ whole genome shotgun (WGS) entry which is preliminary data.</text>
</comment>
<keyword evidence="10" id="KW-0406">Ion transport</keyword>
<organism evidence="17 18">
    <name type="scientific">Peptococcus simiae</name>
    <dbReference type="NCBI Taxonomy" id="1643805"/>
    <lineage>
        <taxon>Bacteria</taxon>
        <taxon>Bacillati</taxon>
        <taxon>Bacillota</taxon>
        <taxon>Clostridia</taxon>
        <taxon>Eubacteriales</taxon>
        <taxon>Peptococcaceae</taxon>
        <taxon>Peptococcus</taxon>
    </lineage>
</organism>
<dbReference type="NCBIfam" id="TIGR00437">
    <property type="entry name" value="feoB"/>
    <property type="match status" value="1"/>
</dbReference>
<evidence type="ECO:0000256" key="9">
    <source>
        <dbReference type="ARBA" id="ARBA00023004"/>
    </source>
</evidence>
<evidence type="ECO:0000256" key="6">
    <source>
        <dbReference type="ARBA" id="ARBA00022692"/>
    </source>
</evidence>
<evidence type="ECO:0000256" key="3">
    <source>
        <dbReference type="ARBA" id="ARBA00022448"/>
    </source>
</evidence>
<dbReference type="InterPro" id="IPR006073">
    <property type="entry name" value="GTP-bd"/>
</dbReference>
<protein>
    <recommendedName>
        <fullName evidence="13 14">Ferrous iron transport protein B</fullName>
    </recommendedName>
</protein>
<evidence type="ECO:0000256" key="14">
    <source>
        <dbReference type="NCBIfam" id="TIGR00437"/>
    </source>
</evidence>
<keyword evidence="9 15" id="KW-0408">Iron</keyword>
<keyword evidence="6 15" id="KW-0812">Transmembrane</keyword>
<evidence type="ECO:0000259" key="16">
    <source>
        <dbReference type="PROSITE" id="PS51711"/>
    </source>
</evidence>
<keyword evidence="7" id="KW-0547">Nucleotide-binding</keyword>
<keyword evidence="11 15" id="KW-0342">GTP-binding</keyword>
<dbReference type="InterPro" id="IPR005225">
    <property type="entry name" value="Small_GTP-bd"/>
</dbReference>
<evidence type="ECO:0000256" key="4">
    <source>
        <dbReference type="ARBA" id="ARBA00022475"/>
    </source>
</evidence>
<reference evidence="17 18" key="1">
    <citation type="journal article" date="2016" name="Int. J. Syst. Evol. Microbiol.">
        <title>Peptococcus simiae sp. nov., isolated from rhesus macaque faeces and emended description of the genus Peptococcus.</title>
        <authorList>
            <person name="Shkoporov A.N."/>
            <person name="Efimov B.A."/>
            <person name="Kondova I."/>
            <person name="Ouwerling B."/>
            <person name="Chaplin A.V."/>
            <person name="Shcherbakova V.A."/>
            <person name="Langermans J.A.M."/>
        </authorList>
    </citation>
    <scope>NUCLEOTIDE SEQUENCE [LARGE SCALE GENOMIC DNA]</scope>
    <source>
        <strain evidence="17 18">M108</strain>
    </source>
</reference>
<keyword evidence="3 15" id="KW-0813">Transport</keyword>
<feature type="transmembrane region" description="Helical" evidence="15">
    <location>
        <begin position="510"/>
        <end position="529"/>
    </location>
</feature>
<name>A0ABW9GWA5_9FIRM</name>
<proteinExistence type="inferred from homology"/>